<keyword evidence="4 6" id="KW-0472">Membrane</keyword>
<evidence type="ECO:0000313" key="9">
    <source>
        <dbReference type="Proteomes" id="UP000714275"/>
    </source>
</evidence>
<evidence type="ECO:0000256" key="2">
    <source>
        <dbReference type="ARBA" id="ARBA00022692"/>
    </source>
</evidence>
<dbReference type="Gene3D" id="1.20.1540.10">
    <property type="entry name" value="Rhomboid-like"/>
    <property type="match status" value="1"/>
</dbReference>
<dbReference type="GO" id="GO:0004252">
    <property type="term" value="F:serine-type endopeptidase activity"/>
    <property type="evidence" value="ECO:0007669"/>
    <property type="project" value="InterPro"/>
</dbReference>
<dbReference type="Pfam" id="PF01694">
    <property type="entry name" value="Rhomboid"/>
    <property type="match status" value="1"/>
</dbReference>
<name>A0A9P7A5Y9_9AGAM</name>
<accession>A0A9P7A5Y9</accession>
<evidence type="ECO:0000256" key="3">
    <source>
        <dbReference type="ARBA" id="ARBA00022989"/>
    </source>
</evidence>
<dbReference type="InterPro" id="IPR022764">
    <property type="entry name" value="Peptidase_S54_rhomboid_dom"/>
</dbReference>
<dbReference type="GO" id="GO:0016020">
    <property type="term" value="C:membrane"/>
    <property type="evidence" value="ECO:0007669"/>
    <property type="project" value="UniProtKB-SubCell"/>
</dbReference>
<evidence type="ECO:0000259" key="7">
    <source>
        <dbReference type="Pfam" id="PF01694"/>
    </source>
</evidence>
<reference evidence="8" key="1">
    <citation type="journal article" date="2020" name="New Phytol.">
        <title>Comparative genomics reveals dynamic genome evolution in host specialist ectomycorrhizal fungi.</title>
        <authorList>
            <person name="Lofgren L.A."/>
            <person name="Nguyen N.H."/>
            <person name="Vilgalys R."/>
            <person name="Ruytinx J."/>
            <person name="Liao H.L."/>
            <person name="Branco S."/>
            <person name="Kuo A."/>
            <person name="LaButti K."/>
            <person name="Lipzen A."/>
            <person name="Andreopoulos W."/>
            <person name="Pangilinan J."/>
            <person name="Riley R."/>
            <person name="Hundley H."/>
            <person name="Na H."/>
            <person name="Barry K."/>
            <person name="Grigoriev I.V."/>
            <person name="Stajich J.E."/>
            <person name="Kennedy P.G."/>
        </authorList>
    </citation>
    <scope>NUCLEOTIDE SEQUENCE</scope>
    <source>
        <strain evidence="8">DOB743</strain>
    </source>
</reference>
<dbReference type="PANTHER" id="PTHR43066">
    <property type="entry name" value="RHOMBOID-RELATED PROTEIN"/>
    <property type="match status" value="1"/>
</dbReference>
<comment type="caution">
    <text evidence="8">The sequence shown here is derived from an EMBL/GenBank/DDBJ whole genome shotgun (WGS) entry which is preliminary data.</text>
</comment>
<sequence>MSFEHAPVTKGLMMGSALTSIIGGIFDVKHYLHLQLVPHMSRNHQYWRLLLHHTAFSNSSDLLIAEILLYGVGVHIERQFGSVKFASFTAASVLLATILEFLTLILFHNIGINQIPSGPSALLFSILYQWYRLIPPAYHFRIFGVAGSNKAFVYILASQLALGHLPGSFAPAAVGLLTGFIYRSELVNIKSWRLSPSIIRFSTRFLLPLVGSTRAPRRSTRARPETNHQTPSPDLGNEEIIATARPSAGTEETGGSVMQEWVNELTGRNEQGTTGVRVPSDAEITQLTTMFPNMQRAVIVGALQRRSAFLLFQEIVLGSDM</sequence>
<evidence type="ECO:0000313" key="8">
    <source>
        <dbReference type="EMBL" id="KAG1782977.1"/>
    </source>
</evidence>
<evidence type="ECO:0000256" key="5">
    <source>
        <dbReference type="SAM" id="MobiDB-lite"/>
    </source>
</evidence>
<gene>
    <name evidence="8" type="ORF">EV702DRAFT_1059307</name>
</gene>
<feature type="transmembrane region" description="Helical" evidence="6">
    <location>
        <begin position="151"/>
        <end position="182"/>
    </location>
</feature>
<protein>
    <recommendedName>
        <fullName evidence="7">Peptidase S54 rhomboid domain-containing protein</fullName>
    </recommendedName>
</protein>
<evidence type="ECO:0000256" key="6">
    <source>
        <dbReference type="SAM" id="Phobius"/>
    </source>
</evidence>
<feature type="region of interest" description="Disordered" evidence="5">
    <location>
        <begin position="216"/>
        <end position="239"/>
    </location>
</feature>
<dbReference type="Proteomes" id="UP000714275">
    <property type="component" value="Unassembled WGS sequence"/>
</dbReference>
<dbReference type="InterPro" id="IPR035952">
    <property type="entry name" value="Rhomboid-like_sf"/>
</dbReference>
<dbReference type="SUPFAM" id="SSF144091">
    <property type="entry name" value="Rhomboid-like"/>
    <property type="match status" value="1"/>
</dbReference>
<dbReference type="AlphaFoldDB" id="A0A9P7A5Y9"/>
<dbReference type="EMBL" id="JABBWD010000002">
    <property type="protein sequence ID" value="KAG1782977.1"/>
    <property type="molecule type" value="Genomic_DNA"/>
</dbReference>
<evidence type="ECO:0000256" key="4">
    <source>
        <dbReference type="ARBA" id="ARBA00023136"/>
    </source>
</evidence>
<dbReference type="PANTHER" id="PTHR43066:SF21">
    <property type="entry name" value="UBIQUITIN-ASSOCIATED DOMAIN-CONTAINING PROTEIN 2"/>
    <property type="match status" value="1"/>
</dbReference>
<proteinExistence type="predicted"/>
<organism evidence="8 9">
    <name type="scientific">Suillus placidus</name>
    <dbReference type="NCBI Taxonomy" id="48579"/>
    <lineage>
        <taxon>Eukaryota</taxon>
        <taxon>Fungi</taxon>
        <taxon>Dikarya</taxon>
        <taxon>Basidiomycota</taxon>
        <taxon>Agaricomycotina</taxon>
        <taxon>Agaricomycetes</taxon>
        <taxon>Agaricomycetidae</taxon>
        <taxon>Boletales</taxon>
        <taxon>Suillineae</taxon>
        <taxon>Suillaceae</taxon>
        <taxon>Suillus</taxon>
    </lineage>
</organism>
<evidence type="ECO:0000256" key="1">
    <source>
        <dbReference type="ARBA" id="ARBA00004141"/>
    </source>
</evidence>
<keyword evidence="9" id="KW-1185">Reference proteome</keyword>
<feature type="transmembrane region" description="Helical" evidence="6">
    <location>
        <begin position="85"/>
        <end position="107"/>
    </location>
</feature>
<dbReference type="OrthoDB" id="272778at2759"/>
<comment type="subcellular location">
    <subcellularLocation>
        <location evidence="1">Membrane</location>
        <topology evidence="1">Multi-pass membrane protein</topology>
    </subcellularLocation>
</comment>
<keyword evidence="3 6" id="KW-1133">Transmembrane helix</keyword>
<feature type="domain" description="Peptidase S54 rhomboid" evidence="7">
    <location>
        <begin position="44"/>
        <end position="182"/>
    </location>
</feature>
<keyword evidence="2 6" id="KW-0812">Transmembrane</keyword>